<name>A0A4D7B4U7_9HYPH</name>
<dbReference type="InterPro" id="IPR050109">
    <property type="entry name" value="HTH-type_TetR-like_transc_reg"/>
</dbReference>
<dbReference type="SUPFAM" id="SSF48498">
    <property type="entry name" value="Tetracyclin repressor-like, C-terminal domain"/>
    <property type="match status" value="1"/>
</dbReference>
<evidence type="ECO:0000256" key="1">
    <source>
        <dbReference type="ARBA" id="ARBA00023015"/>
    </source>
</evidence>
<feature type="domain" description="HTH tetR-type" evidence="6">
    <location>
        <begin position="20"/>
        <end position="78"/>
    </location>
</feature>
<dbReference type="EMBL" id="CP039690">
    <property type="protein sequence ID" value="QCI63232.1"/>
    <property type="molecule type" value="Genomic_DNA"/>
</dbReference>
<dbReference type="PANTHER" id="PTHR30055">
    <property type="entry name" value="HTH-TYPE TRANSCRIPTIONAL REGULATOR RUTR"/>
    <property type="match status" value="1"/>
</dbReference>
<evidence type="ECO:0000313" key="7">
    <source>
        <dbReference type="EMBL" id="QCI63232.1"/>
    </source>
</evidence>
<proteinExistence type="predicted"/>
<dbReference type="PANTHER" id="PTHR30055:SF234">
    <property type="entry name" value="HTH-TYPE TRANSCRIPTIONAL REGULATOR BETI"/>
    <property type="match status" value="1"/>
</dbReference>
<dbReference type="InterPro" id="IPR001647">
    <property type="entry name" value="HTH_TetR"/>
</dbReference>
<dbReference type="GO" id="GO:0000976">
    <property type="term" value="F:transcription cis-regulatory region binding"/>
    <property type="evidence" value="ECO:0007669"/>
    <property type="project" value="TreeGrafter"/>
</dbReference>
<protein>
    <submittedName>
        <fullName evidence="7">TetR/AcrR family transcriptional regulator</fullName>
    </submittedName>
</protein>
<dbReference type="PROSITE" id="PS50977">
    <property type="entry name" value="HTH_TETR_2"/>
    <property type="match status" value="1"/>
</dbReference>
<dbReference type="SUPFAM" id="SSF46689">
    <property type="entry name" value="Homeodomain-like"/>
    <property type="match status" value="1"/>
</dbReference>
<dbReference type="InterPro" id="IPR036271">
    <property type="entry name" value="Tet_transcr_reg_TetR-rel_C_sf"/>
</dbReference>
<evidence type="ECO:0000256" key="2">
    <source>
        <dbReference type="ARBA" id="ARBA00023125"/>
    </source>
</evidence>
<evidence type="ECO:0000256" key="3">
    <source>
        <dbReference type="ARBA" id="ARBA00023163"/>
    </source>
</evidence>
<dbReference type="Proteomes" id="UP000298781">
    <property type="component" value="Chromosome"/>
</dbReference>
<feature type="region of interest" description="Disordered" evidence="5">
    <location>
        <begin position="1"/>
        <end position="22"/>
    </location>
</feature>
<evidence type="ECO:0000256" key="5">
    <source>
        <dbReference type="SAM" id="MobiDB-lite"/>
    </source>
</evidence>
<sequence>MSEPGKMTTASGKARGGRSTSSRANLLRVGAEMLARDPRASLDDIARAAKVGRATLHRHFASRTDLLREIGLAALTMIEAAVVAAQPSDGTPEQALRRLIDALTPLGVHAHFLLYAADLFDDPALKQADERITGLILPVVLRARRAGLIRADVPDAWIFASLEALLYAAWNAVQIGTVARNDAPRLVLTSFLQGVGGRGGSDHG</sequence>
<evidence type="ECO:0000313" key="8">
    <source>
        <dbReference type="Proteomes" id="UP000298781"/>
    </source>
</evidence>
<accession>A0A4D7B4U7</accession>
<dbReference type="InterPro" id="IPR009057">
    <property type="entry name" value="Homeodomain-like_sf"/>
</dbReference>
<keyword evidence="2 4" id="KW-0238">DNA-binding</keyword>
<evidence type="ECO:0000256" key="4">
    <source>
        <dbReference type="PROSITE-ProRule" id="PRU00335"/>
    </source>
</evidence>
<keyword evidence="1" id="KW-0805">Transcription regulation</keyword>
<dbReference type="KEGG" id="pstg:E8M01_02670"/>
<keyword evidence="3" id="KW-0804">Transcription</keyword>
<keyword evidence="8" id="KW-1185">Reference proteome</keyword>
<dbReference type="Gene3D" id="1.10.357.10">
    <property type="entry name" value="Tetracycline Repressor, domain 2"/>
    <property type="match status" value="1"/>
</dbReference>
<reference evidence="7 8" key="1">
    <citation type="submission" date="2019-04" db="EMBL/GenBank/DDBJ databases">
        <title>Phreatobacter aquaticus sp. nov.</title>
        <authorList>
            <person name="Choi A."/>
        </authorList>
    </citation>
    <scope>NUCLEOTIDE SEQUENCE [LARGE SCALE GENOMIC DNA]</scope>
    <source>
        <strain evidence="7 8">KCTC 52518</strain>
    </source>
</reference>
<dbReference type="GO" id="GO:0003700">
    <property type="term" value="F:DNA-binding transcription factor activity"/>
    <property type="evidence" value="ECO:0007669"/>
    <property type="project" value="TreeGrafter"/>
</dbReference>
<dbReference type="AlphaFoldDB" id="A0A4D7B4U7"/>
<evidence type="ECO:0000259" key="6">
    <source>
        <dbReference type="PROSITE" id="PS50977"/>
    </source>
</evidence>
<gene>
    <name evidence="7" type="ORF">E8M01_02670</name>
</gene>
<dbReference type="OrthoDB" id="9795011at2"/>
<feature type="DNA-binding region" description="H-T-H motif" evidence="4">
    <location>
        <begin position="41"/>
        <end position="60"/>
    </location>
</feature>
<organism evidence="7 8">
    <name type="scientific">Phreatobacter stygius</name>
    <dbReference type="NCBI Taxonomy" id="1940610"/>
    <lineage>
        <taxon>Bacteria</taxon>
        <taxon>Pseudomonadati</taxon>
        <taxon>Pseudomonadota</taxon>
        <taxon>Alphaproteobacteria</taxon>
        <taxon>Hyphomicrobiales</taxon>
        <taxon>Phreatobacteraceae</taxon>
        <taxon>Phreatobacter</taxon>
    </lineage>
</organism>
<dbReference type="Pfam" id="PF00440">
    <property type="entry name" value="TetR_N"/>
    <property type="match status" value="1"/>
</dbReference>
<dbReference type="RefSeq" id="WP_136958693.1">
    <property type="nucleotide sequence ID" value="NZ_CP039690.1"/>
</dbReference>